<protein>
    <submittedName>
        <fullName evidence="5">Transcriptional regulator</fullName>
    </submittedName>
</protein>
<gene>
    <name evidence="5" type="ORF">PFR_JS10_364</name>
</gene>
<dbReference type="SUPFAM" id="SSF48498">
    <property type="entry name" value="Tetracyclin repressor-like, C-terminal domain"/>
    <property type="match status" value="1"/>
</dbReference>
<dbReference type="InterPro" id="IPR011075">
    <property type="entry name" value="TetR_C"/>
</dbReference>
<keyword evidence="1" id="KW-0805">Transcription regulation</keyword>
<dbReference type="EMBL" id="LT576035">
    <property type="protein sequence ID" value="SBN38007.1"/>
    <property type="molecule type" value="Genomic_DNA"/>
</dbReference>
<dbReference type="PROSITE" id="PS50977">
    <property type="entry name" value="HTH_TETR_2"/>
    <property type="match status" value="1"/>
</dbReference>
<reference evidence="5" key="1">
    <citation type="submission" date="2016-05" db="EMBL/GenBank/DDBJ databases">
        <authorList>
            <person name="Lavstsen T."/>
            <person name="Jespersen J.S."/>
        </authorList>
    </citation>
    <scope>NUCLEOTIDE SEQUENCE</scope>
    <source>
        <strain evidence="5">PFRJS10</strain>
    </source>
</reference>
<evidence type="ECO:0000313" key="5">
    <source>
        <dbReference type="EMBL" id="SBN38007.1"/>
    </source>
</evidence>
<accession>A0A2C7AN42</accession>
<name>A0A2C7AN42_9ACTN</name>
<feature type="compositionally biased region" description="Low complexity" evidence="4">
    <location>
        <begin position="236"/>
        <end position="259"/>
    </location>
</feature>
<dbReference type="PANTHER" id="PTHR30055:SF148">
    <property type="entry name" value="TETR-FAMILY TRANSCRIPTIONAL REGULATOR"/>
    <property type="match status" value="1"/>
</dbReference>
<proteinExistence type="predicted"/>
<dbReference type="AlphaFoldDB" id="A0A2C7AN42"/>
<dbReference type="Gene3D" id="1.10.10.60">
    <property type="entry name" value="Homeodomain-like"/>
    <property type="match status" value="1"/>
</dbReference>
<dbReference type="InterPro" id="IPR009057">
    <property type="entry name" value="Homeodomain-like_sf"/>
</dbReference>
<dbReference type="Gene3D" id="1.10.357.10">
    <property type="entry name" value="Tetracycline Repressor, domain 2"/>
    <property type="match status" value="1"/>
</dbReference>
<evidence type="ECO:0000256" key="2">
    <source>
        <dbReference type="ARBA" id="ARBA00023125"/>
    </source>
</evidence>
<dbReference type="Pfam" id="PF16859">
    <property type="entry name" value="TetR_C_11"/>
    <property type="match status" value="1"/>
</dbReference>
<keyword evidence="2" id="KW-0238">DNA-binding</keyword>
<dbReference type="InterPro" id="IPR050109">
    <property type="entry name" value="HTH-type_TetR-like_transc_reg"/>
</dbReference>
<evidence type="ECO:0000256" key="3">
    <source>
        <dbReference type="ARBA" id="ARBA00023163"/>
    </source>
</evidence>
<feature type="compositionally biased region" description="Gly residues" evidence="4">
    <location>
        <begin position="226"/>
        <end position="235"/>
    </location>
</feature>
<dbReference type="Pfam" id="PF00440">
    <property type="entry name" value="TetR_N"/>
    <property type="match status" value="1"/>
</dbReference>
<keyword evidence="3" id="KW-0804">Transcription</keyword>
<dbReference type="RefSeq" id="WP_196485113.1">
    <property type="nucleotide sequence ID" value="NZ_CCYQ01000040.1"/>
</dbReference>
<dbReference type="InterPro" id="IPR036271">
    <property type="entry name" value="Tet_transcr_reg_TetR-rel_C_sf"/>
</dbReference>
<dbReference type="InterPro" id="IPR001647">
    <property type="entry name" value="HTH_TetR"/>
</dbReference>
<dbReference type="SUPFAM" id="SSF46689">
    <property type="entry name" value="Homeodomain-like"/>
    <property type="match status" value="1"/>
</dbReference>
<dbReference type="GO" id="GO:0003700">
    <property type="term" value="F:DNA-binding transcription factor activity"/>
    <property type="evidence" value="ECO:0007669"/>
    <property type="project" value="TreeGrafter"/>
</dbReference>
<feature type="region of interest" description="Disordered" evidence="4">
    <location>
        <begin position="222"/>
        <end position="259"/>
    </location>
</feature>
<dbReference type="GO" id="GO:0000976">
    <property type="term" value="F:transcription cis-regulatory region binding"/>
    <property type="evidence" value="ECO:0007669"/>
    <property type="project" value="TreeGrafter"/>
</dbReference>
<evidence type="ECO:0000256" key="4">
    <source>
        <dbReference type="SAM" id="MobiDB-lite"/>
    </source>
</evidence>
<organism evidence="5">
    <name type="scientific">Propionibacterium freudenreichii</name>
    <dbReference type="NCBI Taxonomy" id="1744"/>
    <lineage>
        <taxon>Bacteria</taxon>
        <taxon>Bacillati</taxon>
        <taxon>Actinomycetota</taxon>
        <taxon>Actinomycetes</taxon>
        <taxon>Propionibacteriales</taxon>
        <taxon>Propionibacteriaceae</taxon>
        <taxon>Propionibacterium</taxon>
    </lineage>
</organism>
<evidence type="ECO:0000256" key="1">
    <source>
        <dbReference type="ARBA" id="ARBA00023015"/>
    </source>
</evidence>
<dbReference type="PANTHER" id="PTHR30055">
    <property type="entry name" value="HTH-TYPE TRANSCRIPTIONAL REGULATOR RUTR"/>
    <property type="match status" value="1"/>
</dbReference>
<sequence length="259" mass="27381">MNASDHNEYFSGLVFGMGGVVADADGQGTIPRETRRRGPALEKAILDAGWRELAGAGYAGLTFEAVAERAHTGKAALYRRWPNKESLVLAVLSQRYFNAPATVPDTGSLRGDVLAVLRGANRLGDDAPALISVLLGAYFDETNTTPQELRAHLLGDRVDTMALLVERAIARGEVAAPLPRRVLALPMDLVRLQFFMTFQSVPDEDIVDIVDTVFLPLATGTTRAGDAGGAGGPDHTGGAPDPARAWATGRRAGPAAGRP</sequence>